<evidence type="ECO:0000256" key="1">
    <source>
        <dbReference type="SAM" id="MobiDB-lite"/>
    </source>
</evidence>
<proteinExistence type="predicted"/>
<evidence type="ECO:0000313" key="2">
    <source>
        <dbReference type="EMBL" id="GFY99522.1"/>
    </source>
</evidence>
<dbReference type="Proteomes" id="UP000585474">
    <property type="component" value="Unassembled WGS sequence"/>
</dbReference>
<sequence>MKTSKADVDCIAAADASDKDRSLEAEVEDKLHADSTCSSYP</sequence>
<dbReference type="EMBL" id="BJWL01000013">
    <property type="protein sequence ID" value="GFY99522.1"/>
    <property type="molecule type" value="Genomic_DNA"/>
</dbReference>
<name>A0A7J0FLD3_9ERIC</name>
<keyword evidence="3" id="KW-1185">Reference proteome</keyword>
<feature type="region of interest" description="Disordered" evidence="1">
    <location>
        <begin position="17"/>
        <end position="41"/>
    </location>
</feature>
<dbReference type="AlphaFoldDB" id="A0A7J0FLD3"/>
<comment type="caution">
    <text evidence="2">The sequence shown here is derived from an EMBL/GenBank/DDBJ whole genome shotgun (WGS) entry which is preliminary data.</text>
</comment>
<evidence type="ECO:0000313" key="3">
    <source>
        <dbReference type="Proteomes" id="UP000585474"/>
    </source>
</evidence>
<accession>A0A7J0FLD3</accession>
<reference evidence="2 3" key="1">
    <citation type="submission" date="2019-07" db="EMBL/GenBank/DDBJ databases">
        <title>De Novo Assembly of kiwifruit Actinidia rufa.</title>
        <authorList>
            <person name="Sugita-Konishi S."/>
            <person name="Sato K."/>
            <person name="Mori E."/>
            <person name="Abe Y."/>
            <person name="Kisaki G."/>
            <person name="Hamano K."/>
            <person name="Suezawa K."/>
            <person name="Otani M."/>
            <person name="Fukuda T."/>
            <person name="Manabe T."/>
            <person name="Gomi K."/>
            <person name="Tabuchi M."/>
            <person name="Akimitsu K."/>
            <person name="Kataoka I."/>
        </authorList>
    </citation>
    <scope>NUCLEOTIDE SEQUENCE [LARGE SCALE GENOMIC DNA]</scope>
    <source>
        <strain evidence="3">cv. Fuchu</strain>
    </source>
</reference>
<feature type="compositionally biased region" description="Basic and acidic residues" evidence="1">
    <location>
        <begin position="17"/>
        <end position="33"/>
    </location>
</feature>
<organism evidence="2 3">
    <name type="scientific">Actinidia rufa</name>
    <dbReference type="NCBI Taxonomy" id="165716"/>
    <lineage>
        <taxon>Eukaryota</taxon>
        <taxon>Viridiplantae</taxon>
        <taxon>Streptophyta</taxon>
        <taxon>Embryophyta</taxon>
        <taxon>Tracheophyta</taxon>
        <taxon>Spermatophyta</taxon>
        <taxon>Magnoliopsida</taxon>
        <taxon>eudicotyledons</taxon>
        <taxon>Gunneridae</taxon>
        <taxon>Pentapetalae</taxon>
        <taxon>asterids</taxon>
        <taxon>Ericales</taxon>
        <taxon>Actinidiaceae</taxon>
        <taxon>Actinidia</taxon>
    </lineage>
</organism>
<protein>
    <submittedName>
        <fullName evidence="2">Uncharacterized protein</fullName>
    </submittedName>
</protein>
<gene>
    <name evidence="2" type="ORF">Acr_13g0009220</name>
</gene>